<protein>
    <recommendedName>
        <fullName evidence="6">Transmembrane protein</fullName>
    </recommendedName>
</protein>
<evidence type="ECO:0000313" key="4">
    <source>
        <dbReference type="Proteomes" id="UP001146793"/>
    </source>
</evidence>
<feature type="transmembrane region" description="Helical" evidence="1">
    <location>
        <begin position="39"/>
        <end position="57"/>
    </location>
</feature>
<dbReference type="EMBL" id="JAOAOG010000242">
    <property type="protein sequence ID" value="KAJ6236786.1"/>
    <property type="molecule type" value="Genomic_DNA"/>
</dbReference>
<gene>
    <name evidence="2" type="ORF">M0812_28015</name>
    <name evidence="3" type="ORF">M0813_27531</name>
</gene>
<dbReference type="EMBL" id="JANTQA010000070">
    <property type="protein sequence ID" value="KAJ3425570.1"/>
    <property type="molecule type" value="Genomic_DNA"/>
</dbReference>
<feature type="transmembrane region" description="Helical" evidence="1">
    <location>
        <begin position="101"/>
        <end position="125"/>
    </location>
</feature>
<evidence type="ECO:0000313" key="2">
    <source>
        <dbReference type="EMBL" id="KAJ3425570.1"/>
    </source>
</evidence>
<keyword evidence="1" id="KW-0812">Transmembrane</keyword>
<dbReference type="Proteomes" id="UP001150062">
    <property type="component" value="Unassembled WGS sequence"/>
</dbReference>
<keyword evidence="5" id="KW-1185">Reference proteome</keyword>
<keyword evidence="1" id="KW-1133">Transmembrane helix</keyword>
<evidence type="ECO:0000256" key="1">
    <source>
        <dbReference type="SAM" id="Phobius"/>
    </source>
</evidence>
<dbReference type="AlphaFoldDB" id="A0AAV7Y9K6"/>
<proteinExistence type="predicted"/>
<name>A0AAV7Y9K6_9EUKA</name>
<feature type="transmembrane region" description="Helical" evidence="1">
    <location>
        <begin position="186"/>
        <end position="205"/>
    </location>
</feature>
<evidence type="ECO:0008006" key="6">
    <source>
        <dbReference type="Google" id="ProtNLM"/>
    </source>
</evidence>
<feature type="transmembrane region" description="Helical" evidence="1">
    <location>
        <begin position="146"/>
        <end position="166"/>
    </location>
</feature>
<accession>A0AAV7Y9K6</accession>
<reference evidence="3" key="1">
    <citation type="submission" date="2022-08" db="EMBL/GenBank/DDBJ databases">
        <title>Novel sulfate-reducing endosymbionts in the free-living metamonad Anaeramoeba.</title>
        <authorList>
            <person name="Jerlstrom-Hultqvist J."/>
            <person name="Cepicka I."/>
            <person name="Gallot-Lavallee L."/>
            <person name="Salas-Leiva D."/>
            <person name="Curtis B.A."/>
            <person name="Zahonova K."/>
            <person name="Pipaliya S."/>
            <person name="Dacks J."/>
            <person name="Roger A.J."/>
        </authorList>
    </citation>
    <scope>NUCLEOTIDE SEQUENCE</scope>
    <source>
        <strain evidence="3">Schooner1</strain>
    </source>
</reference>
<comment type="caution">
    <text evidence="2">The sequence shown here is derived from an EMBL/GenBank/DDBJ whole genome shotgun (WGS) entry which is preliminary data.</text>
</comment>
<dbReference type="Proteomes" id="UP001146793">
    <property type="component" value="Unassembled WGS sequence"/>
</dbReference>
<organism evidence="2 4">
    <name type="scientific">Anaeramoeba flamelloides</name>
    <dbReference type="NCBI Taxonomy" id="1746091"/>
    <lineage>
        <taxon>Eukaryota</taxon>
        <taxon>Metamonada</taxon>
        <taxon>Anaeramoebidae</taxon>
        <taxon>Anaeramoeba</taxon>
    </lineage>
</organism>
<keyword evidence="1" id="KW-0472">Membrane</keyword>
<feature type="transmembrane region" description="Helical" evidence="1">
    <location>
        <begin position="69"/>
        <end position="89"/>
    </location>
</feature>
<sequence>MNALKIIFAGLVGSFCGSFLCLAVSNILIEVTYHDIAGYIFGVIVFLFGVMLFIRTLKISDISLVSRLSVVFLSIVVAFTGVLCAVLNSKWFFLASNSLKTLFYSITSISLSFLFVYCLVQLLNYQIFNCGCCKQENPSAFVVKKSQIYVCICSGVVLGVVNGILFGKFDVENTSKSYHDFHVYQLYMLPIGFFLGLVVGLYSEYIREKVYKDQFVMSSNIDENYFGDETSLINEKNSRLYSEIYNLSEDEDTESD</sequence>
<reference evidence="2" key="2">
    <citation type="submission" date="2022-08" db="EMBL/GenBank/DDBJ databases">
        <title>Novel sulphate-reducing endosymbionts in the free-living metamonad Anaeramoeba.</title>
        <authorList>
            <person name="Jerlstrom-Hultqvist J."/>
            <person name="Cepicka I."/>
            <person name="Gallot-Lavallee L."/>
            <person name="Salas-Leiva D."/>
            <person name="Curtis B.A."/>
            <person name="Zahonova K."/>
            <person name="Pipaliya S."/>
            <person name="Dacks J."/>
            <person name="Roger A.J."/>
        </authorList>
    </citation>
    <scope>NUCLEOTIDE SEQUENCE</scope>
    <source>
        <strain evidence="2">Busselton2</strain>
    </source>
</reference>
<evidence type="ECO:0000313" key="5">
    <source>
        <dbReference type="Proteomes" id="UP001150062"/>
    </source>
</evidence>
<evidence type="ECO:0000313" key="3">
    <source>
        <dbReference type="EMBL" id="KAJ6236786.1"/>
    </source>
</evidence>